<protein>
    <submittedName>
        <fullName evidence="8">Acylaminoacyl-peptidase</fullName>
    </submittedName>
</protein>
<proteinExistence type="inferred from homology"/>
<dbReference type="GO" id="GO:0006508">
    <property type="term" value="P:proteolysis"/>
    <property type="evidence" value="ECO:0007669"/>
    <property type="project" value="UniProtKB-KW"/>
</dbReference>
<dbReference type="InterPro" id="IPR011659">
    <property type="entry name" value="WD40"/>
</dbReference>
<organism evidence="8 9">
    <name type="scientific">Asticcacaulis taihuensis</name>
    <dbReference type="NCBI Taxonomy" id="260084"/>
    <lineage>
        <taxon>Bacteria</taxon>
        <taxon>Pseudomonadati</taxon>
        <taxon>Pseudomonadota</taxon>
        <taxon>Alphaproteobacteria</taxon>
        <taxon>Caulobacterales</taxon>
        <taxon>Caulobacteraceae</taxon>
        <taxon>Asticcacaulis</taxon>
    </lineage>
</organism>
<dbReference type="Gene3D" id="2.120.10.30">
    <property type="entry name" value="TolB, C-terminal domain"/>
    <property type="match status" value="2"/>
</dbReference>
<dbReference type="PANTHER" id="PTHR42776:SF13">
    <property type="entry name" value="DIPEPTIDYL-PEPTIDASE 5"/>
    <property type="match status" value="1"/>
</dbReference>
<dbReference type="Gene3D" id="3.40.50.1820">
    <property type="entry name" value="alpha/beta hydrolase"/>
    <property type="match status" value="1"/>
</dbReference>
<dbReference type="Pfam" id="PF07676">
    <property type="entry name" value="PD40"/>
    <property type="match status" value="1"/>
</dbReference>
<dbReference type="PANTHER" id="PTHR42776">
    <property type="entry name" value="SERINE PEPTIDASE S9 FAMILY MEMBER"/>
    <property type="match status" value="1"/>
</dbReference>
<dbReference type="InterPro" id="IPR001375">
    <property type="entry name" value="Peptidase_S9_cat"/>
</dbReference>
<gene>
    <name evidence="8" type="ORF">SAMN02927928_2358</name>
</gene>
<dbReference type="SUPFAM" id="SSF82171">
    <property type="entry name" value="DPP6 N-terminal domain-like"/>
    <property type="match status" value="1"/>
</dbReference>
<name>A0A1G4S1M5_9CAUL</name>
<feature type="domain" description="Peptidase S9 prolyl oligopeptidase catalytic" evidence="7">
    <location>
        <begin position="484"/>
        <end position="693"/>
    </location>
</feature>
<dbReference type="RefSeq" id="WP_090648030.1">
    <property type="nucleotide sequence ID" value="NZ_CBCRYE010000001.1"/>
</dbReference>
<dbReference type="SUPFAM" id="SSF53474">
    <property type="entry name" value="alpha/beta-Hydrolases"/>
    <property type="match status" value="1"/>
</dbReference>
<reference evidence="9" key="1">
    <citation type="submission" date="2016-10" db="EMBL/GenBank/DDBJ databases">
        <authorList>
            <person name="Varghese N."/>
            <person name="Submissions S."/>
        </authorList>
    </citation>
    <scope>NUCLEOTIDE SEQUENCE [LARGE SCALE GENOMIC DNA]</scope>
    <source>
        <strain evidence="9">CGMCC 1.3431</strain>
    </source>
</reference>
<dbReference type="InterPro" id="IPR029058">
    <property type="entry name" value="AB_hydrolase_fold"/>
</dbReference>
<dbReference type="EMBL" id="FMTS01000003">
    <property type="protein sequence ID" value="SCW63192.1"/>
    <property type="molecule type" value="Genomic_DNA"/>
</dbReference>
<dbReference type="Proteomes" id="UP000199150">
    <property type="component" value="Unassembled WGS sequence"/>
</dbReference>
<dbReference type="STRING" id="260084.SAMN02927928_2358"/>
<evidence type="ECO:0000256" key="6">
    <source>
        <dbReference type="SAM" id="SignalP"/>
    </source>
</evidence>
<evidence type="ECO:0000256" key="2">
    <source>
        <dbReference type="ARBA" id="ARBA00022670"/>
    </source>
</evidence>
<keyword evidence="3 6" id="KW-0732">Signal</keyword>
<accession>A0A1G4S1M5</accession>
<evidence type="ECO:0000313" key="9">
    <source>
        <dbReference type="Proteomes" id="UP000199150"/>
    </source>
</evidence>
<keyword evidence="4" id="KW-0378">Hydrolase</keyword>
<dbReference type="InterPro" id="IPR011042">
    <property type="entry name" value="6-blade_b-propeller_TolB-like"/>
</dbReference>
<evidence type="ECO:0000259" key="7">
    <source>
        <dbReference type="Pfam" id="PF00326"/>
    </source>
</evidence>
<keyword evidence="9" id="KW-1185">Reference proteome</keyword>
<evidence type="ECO:0000313" key="8">
    <source>
        <dbReference type="EMBL" id="SCW63192.1"/>
    </source>
</evidence>
<feature type="signal peptide" evidence="6">
    <location>
        <begin position="1"/>
        <end position="22"/>
    </location>
</feature>
<feature type="chain" id="PRO_5011522688" evidence="6">
    <location>
        <begin position="23"/>
        <end position="700"/>
    </location>
</feature>
<dbReference type="GO" id="GO:0004252">
    <property type="term" value="F:serine-type endopeptidase activity"/>
    <property type="evidence" value="ECO:0007669"/>
    <property type="project" value="TreeGrafter"/>
</dbReference>
<comment type="similarity">
    <text evidence="1">Belongs to the peptidase S9C family.</text>
</comment>
<sequence>MFLKSKFTAVLLAGSVSLAALAGVALPGVSLAAPLTYSEMIKLDRINSFKLDPTGRYAVLSIRVTDMDKNKGVNSIWLKDLSQPAKPEIKLAVSEGGASNAQFGPDGAIYFISGRGEGGTDQVWKTDLTGATATQVTHLPLDVQAYQIAPDGKGLVVGLAVFPECKGQEIACTVQKQTDRKADKSSGTVYDKIFVRHWDTWADGTRNHLFYVPMAGGDAVALTDGYDGDVPSKPYGDEADYTISPDSKTVWFSAREAGKSEPWSTNFDIYSVPITGGALTDHTTDNKAWDGTPRVSPDGKTVAYLAMKRPGFEADRFGIMLMGEDGQARELAPDWDRSVAGMQWSKDGKSLLVDADDVGKHILFRVDVKTGKVTPLTKSGHTSAYAETPRGMVFLQDSLNRPSTFYQAKPKAAFIDDGATNLTKFDAVLDGLTTGQYQQFSFKGWNNEDVHGYVIKPVDYEEGKSYPVAFLIHGGPQGSFGDGWSYRWNPQTYAGAGYAVVMIDFHGSTGYGQAFEDAISRHWGDRPLEDLQNGWDYALAKYAFLDGNRACALGASYGGFMVNWIAGNWKEPWKCLVTHDGVFDSRSMGYSTEELWFEEWEHGGIIYDDPAKYDDFNPALHAKDWSVPMLIVHSDKDYRIPVEQGIGAFTALQRQGIESEFLRFPDENHWVLKPANSLKWHDTVFNWLDTHIGAKSEGAK</sequence>
<evidence type="ECO:0000256" key="5">
    <source>
        <dbReference type="ARBA" id="ARBA00022825"/>
    </source>
</evidence>
<dbReference type="FunFam" id="3.40.50.1820:FF:000028">
    <property type="entry name" value="S9 family peptidase"/>
    <property type="match status" value="1"/>
</dbReference>
<evidence type="ECO:0000256" key="4">
    <source>
        <dbReference type="ARBA" id="ARBA00022801"/>
    </source>
</evidence>
<dbReference type="Pfam" id="PF00326">
    <property type="entry name" value="Peptidase_S9"/>
    <property type="match status" value="1"/>
</dbReference>
<evidence type="ECO:0000256" key="1">
    <source>
        <dbReference type="ARBA" id="ARBA00010040"/>
    </source>
</evidence>
<evidence type="ECO:0000256" key="3">
    <source>
        <dbReference type="ARBA" id="ARBA00022729"/>
    </source>
</evidence>
<keyword evidence="2" id="KW-0645">Protease</keyword>
<dbReference type="OrthoDB" id="1094230at2"/>
<dbReference type="AlphaFoldDB" id="A0A1G4S1M5"/>
<keyword evidence="5" id="KW-0720">Serine protease</keyword>